<organism evidence="2 3">
    <name type="scientific">Phytophthora palmivora</name>
    <dbReference type="NCBI Taxonomy" id="4796"/>
    <lineage>
        <taxon>Eukaryota</taxon>
        <taxon>Sar</taxon>
        <taxon>Stramenopiles</taxon>
        <taxon>Oomycota</taxon>
        <taxon>Peronosporomycetes</taxon>
        <taxon>Peronosporales</taxon>
        <taxon>Peronosporaceae</taxon>
        <taxon>Phytophthora</taxon>
    </lineage>
</organism>
<dbReference type="AlphaFoldDB" id="A0A2P4Y244"/>
<proteinExistence type="predicted"/>
<protein>
    <recommendedName>
        <fullName evidence="1">PiggyBac transposable element-derived protein domain-containing protein</fullName>
    </recommendedName>
</protein>
<dbReference type="EMBL" id="NCKW01006397">
    <property type="protein sequence ID" value="POM71872.1"/>
    <property type="molecule type" value="Genomic_DNA"/>
</dbReference>
<evidence type="ECO:0000259" key="1">
    <source>
        <dbReference type="Pfam" id="PF13843"/>
    </source>
</evidence>
<dbReference type="OrthoDB" id="121849at2759"/>
<accession>A0A2P4Y244</accession>
<dbReference type="Pfam" id="PF13843">
    <property type="entry name" value="DDE_Tnp_1_7"/>
    <property type="match status" value="1"/>
</dbReference>
<dbReference type="PANTHER" id="PTHR46599:SF3">
    <property type="entry name" value="PIGGYBAC TRANSPOSABLE ELEMENT-DERIVED PROTEIN 4"/>
    <property type="match status" value="1"/>
</dbReference>
<sequence length="535" mass="60525">MGIVDGELRAITQSGWVTYDERRVGDLQVHAADDYYGGLCGPTRSAVAYADSPIGMFFTSCRKLCGNVLLTSRTDTASRIYRAMAASRRLKLLQRQAKDPRVSVPGLDEIDSSLRIFKAIKPTRSVVAPMRDGLAGHWRQSEDGTIPRGTFSRYMKRERFETIMKFLHFSDSTSSAVKVDRAWKIRPILQTVEKTFRRGYRLGRVLSFDEGMIPYRSKLNPVRVFMPNKPSKYGTKFYMTCCADTAYCVRYGQEEQQKKDGELAGVPKAVALNGQPAKRLIVTDRFYSSVALSLRLLALGYYHVGTTRTDRLGWCAAIQFSQKKGPKSMARGTYRIAQALHHPALIALSWMDSQPVNMLATGCSTHPSTVLRTEKNGSRSTVPCPELVVDYGKGMGGVDVLDQLRLQRYSIQKCVTFRKYYKQLFLGVVDMAVVNGFIIHNIIKKGKAYHLPHMPSIYDACTRSYLVSVPIRQQVHKLENVEDRYRPDIDNKHRQHLCKVCSAFAPPKTKSFENMWYCSWCSEAFDGHVPLCIQV</sequence>
<dbReference type="PANTHER" id="PTHR46599">
    <property type="entry name" value="PIGGYBAC TRANSPOSABLE ELEMENT-DERIVED PROTEIN 4"/>
    <property type="match status" value="1"/>
</dbReference>
<keyword evidence="3" id="KW-1185">Reference proteome</keyword>
<feature type="domain" description="PiggyBac transposable element-derived protein" evidence="1">
    <location>
        <begin position="138"/>
        <end position="437"/>
    </location>
</feature>
<evidence type="ECO:0000313" key="3">
    <source>
        <dbReference type="Proteomes" id="UP000237271"/>
    </source>
</evidence>
<name>A0A2P4Y244_9STRA</name>
<dbReference type="InterPro" id="IPR029526">
    <property type="entry name" value="PGBD"/>
</dbReference>
<dbReference type="Proteomes" id="UP000237271">
    <property type="component" value="Unassembled WGS sequence"/>
</dbReference>
<gene>
    <name evidence="2" type="ORF">PHPALM_11510</name>
</gene>
<evidence type="ECO:0000313" key="2">
    <source>
        <dbReference type="EMBL" id="POM71872.1"/>
    </source>
</evidence>
<reference evidence="2 3" key="1">
    <citation type="journal article" date="2017" name="Genome Biol. Evol.">
        <title>Phytophthora megakarya and P. palmivora, closely related causal agents of cacao black pod rot, underwent increases in genome sizes and gene numbers by different mechanisms.</title>
        <authorList>
            <person name="Ali S.S."/>
            <person name="Shao J."/>
            <person name="Lary D.J."/>
            <person name="Kronmiller B."/>
            <person name="Shen D."/>
            <person name="Strem M.D."/>
            <person name="Amoako-Attah I."/>
            <person name="Akrofi A.Y."/>
            <person name="Begoude B.A."/>
            <person name="Ten Hoopen G.M."/>
            <person name="Coulibaly K."/>
            <person name="Kebe B.I."/>
            <person name="Melnick R.L."/>
            <person name="Guiltinan M.J."/>
            <person name="Tyler B.M."/>
            <person name="Meinhardt L.W."/>
            <person name="Bailey B.A."/>
        </authorList>
    </citation>
    <scope>NUCLEOTIDE SEQUENCE [LARGE SCALE GENOMIC DNA]</scope>
    <source>
        <strain evidence="3">sbr112.9</strain>
    </source>
</reference>
<comment type="caution">
    <text evidence="2">The sequence shown here is derived from an EMBL/GenBank/DDBJ whole genome shotgun (WGS) entry which is preliminary data.</text>
</comment>